<dbReference type="InParanoid" id="A0A165U7Q5"/>
<proteinExistence type="predicted"/>
<dbReference type="Proteomes" id="UP000076761">
    <property type="component" value="Unassembled WGS sequence"/>
</dbReference>
<gene>
    <name evidence="1" type="ORF">NEOLEDRAFT_1060109</name>
</gene>
<organism evidence="1 2">
    <name type="scientific">Neolentinus lepideus HHB14362 ss-1</name>
    <dbReference type="NCBI Taxonomy" id="1314782"/>
    <lineage>
        <taxon>Eukaryota</taxon>
        <taxon>Fungi</taxon>
        <taxon>Dikarya</taxon>
        <taxon>Basidiomycota</taxon>
        <taxon>Agaricomycotina</taxon>
        <taxon>Agaricomycetes</taxon>
        <taxon>Gloeophyllales</taxon>
        <taxon>Gloeophyllaceae</taxon>
        <taxon>Neolentinus</taxon>
    </lineage>
</organism>
<reference evidence="1 2" key="1">
    <citation type="journal article" date="2016" name="Mol. Biol. Evol.">
        <title>Comparative Genomics of Early-Diverging Mushroom-Forming Fungi Provides Insights into the Origins of Lignocellulose Decay Capabilities.</title>
        <authorList>
            <person name="Nagy L.G."/>
            <person name="Riley R."/>
            <person name="Tritt A."/>
            <person name="Adam C."/>
            <person name="Daum C."/>
            <person name="Floudas D."/>
            <person name="Sun H."/>
            <person name="Yadav J.S."/>
            <person name="Pangilinan J."/>
            <person name="Larsson K.H."/>
            <person name="Matsuura K."/>
            <person name="Barry K."/>
            <person name="Labutti K."/>
            <person name="Kuo R."/>
            <person name="Ohm R.A."/>
            <person name="Bhattacharya S.S."/>
            <person name="Shirouzu T."/>
            <person name="Yoshinaga Y."/>
            <person name="Martin F.M."/>
            <person name="Grigoriev I.V."/>
            <person name="Hibbett D.S."/>
        </authorList>
    </citation>
    <scope>NUCLEOTIDE SEQUENCE [LARGE SCALE GENOMIC DNA]</scope>
    <source>
        <strain evidence="1 2">HHB14362 ss-1</strain>
    </source>
</reference>
<dbReference type="Pfam" id="PF18759">
    <property type="entry name" value="Plavaka"/>
    <property type="match status" value="1"/>
</dbReference>
<dbReference type="OrthoDB" id="3199698at2759"/>
<evidence type="ECO:0000313" key="2">
    <source>
        <dbReference type="Proteomes" id="UP000076761"/>
    </source>
</evidence>
<keyword evidence="2" id="KW-1185">Reference proteome</keyword>
<dbReference type="EMBL" id="KV425560">
    <property type="protein sequence ID" value="KZT27767.1"/>
    <property type="molecule type" value="Genomic_DNA"/>
</dbReference>
<dbReference type="AlphaFoldDB" id="A0A165U7Q5"/>
<dbReference type="STRING" id="1314782.A0A165U7Q5"/>
<protein>
    <submittedName>
        <fullName evidence="1">Uncharacterized protein</fullName>
    </submittedName>
</protein>
<dbReference type="InterPro" id="IPR041078">
    <property type="entry name" value="Plavaka"/>
</dbReference>
<name>A0A165U7Q5_9AGAM</name>
<sequence length="401" mass="45636">MLGNHHNNVRRAHRGAVVLIAFLAIPKSKLSPPVVSQTVDVSCLPANREHDNSVAFRKFKRQLFHKSLSRILDSFKPVMTTPEVIIWADGEFRRTIYGLGTYIADYPEQALLACIVQGWCPNNLPSIRRCYEHTEALVESLSLGILWDEYGIVGDVVPFTNDFPRADIHEMLSPDILHQLIKGTFKDHLVEWVGGFLAVEHGKAHSEAILADIDRRIAAVPPFTGLRRFPEGRGFKQWTGDDSKALMKVYLPAIDGLLPFEIVHAIRAFLEFCYLVRRNVHTPDSLDQLQKALEDFHKYRVFFKEEGVDTSGFSLPRQHSLRHYLESIWAYGAPNGLCSSITESKHIKAVKEPYRRSNRFQALGQMLVTNQRLDKISASHADFVERGMLPKSPISMYPLFY</sequence>
<evidence type="ECO:0000313" key="1">
    <source>
        <dbReference type="EMBL" id="KZT27767.1"/>
    </source>
</evidence>
<accession>A0A165U7Q5</accession>